<evidence type="ECO:0000313" key="8">
    <source>
        <dbReference type="Proteomes" id="UP000548632"/>
    </source>
</evidence>
<protein>
    <submittedName>
        <fullName evidence="7">4Fe-4S binding protein</fullName>
    </submittedName>
</protein>
<keyword evidence="4" id="KW-0411">Iron-sulfur</keyword>
<dbReference type="PROSITE" id="PS00198">
    <property type="entry name" value="4FE4S_FER_1"/>
    <property type="match status" value="1"/>
</dbReference>
<dbReference type="InterPro" id="IPR054822">
    <property type="entry name" value="DsrO-like"/>
</dbReference>
<proteinExistence type="predicted"/>
<dbReference type="PROSITE" id="PS51318">
    <property type="entry name" value="TAT"/>
    <property type="match status" value="1"/>
</dbReference>
<keyword evidence="8" id="KW-1185">Reference proteome</keyword>
<dbReference type="PROSITE" id="PS51379">
    <property type="entry name" value="4FE4S_FER_2"/>
    <property type="match status" value="2"/>
</dbReference>
<evidence type="ECO:0000259" key="6">
    <source>
        <dbReference type="PROSITE" id="PS51379"/>
    </source>
</evidence>
<evidence type="ECO:0000313" key="7">
    <source>
        <dbReference type="EMBL" id="MBB1125741.1"/>
    </source>
</evidence>
<gene>
    <name evidence="7" type="ORF">HUK38_05765</name>
</gene>
<evidence type="ECO:0000256" key="4">
    <source>
        <dbReference type="ARBA" id="ARBA00023014"/>
    </source>
</evidence>
<evidence type="ECO:0000256" key="3">
    <source>
        <dbReference type="ARBA" id="ARBA00023004"/>
    </source>
</evidence>
<dbReference type="NCBIfam" id="NF045797">
    <property type="entry name" value="DsrO"/>
    <property type="match status" value="1"/>
</dbReference>
<dbReference type="InterPro" id="IPR050954">
    <property type="entry name" value="ET_IronSulfur_Cluster-Binding"/>
</dbReference>
<feature type="domain" description="4Fe-4S ferredoxin-type" evidence="6">
    <location>
        <begin position="159"/>
        <end position="188"/>
    </location>
</feature>
<dbReference type="RefSeq" id="WP_182583367.1">
    <property type="nucleotide sequence ID" value="NZ_JABVCQ010000009.1"/>
</dbReference>
<dbReference type="Pfam" id="PF13247">
    <property type="entry name" value="Fer4_11"/>
    <property type="match status" value="1"/>
</dbReference>
<feature type="compositionally biased region" description="Polar residues" evidence="5">
    <location>
        <begin position="1"/>
        <end position="10"/>
    </location>
</feature>
<dbReference type="SUPFAM" id="SSF54862">
    <property type="entry name" value="4Fe-4S ferredoxins"/>
    <property type="match status" value="1"/>
</dbReference>
<dbReference type="EMBL" id="JABVCQ010000009">
    <property type="protein sequence ID" value="MBB1125741.1"/>
    <property type="molecule type" value="Genomic_DNA"/>
</dbReference>
<keyword evidence="3" id="KW-0408">Iron</keyword>
<dbReference type="Proteomes" id="UP000548632">
    <property type="component" value="Unassembled WGS sequence"/>
</dbReference>
<dbReference type="AlphaFoldDB" id="A0A839HA05"/>
<keyword evidence="1" id="KW-0004">4Fe-4S</keyword>
<dbReference type="GO" id="GO:0051539">
    <property type="term" value="F:4 iron, 4 sulfur cluster binding"/>
    <property type="evidence" value="ECO:0007669"/>
    <property type="project" value="UniProtKB-KW"/>
</dbReference>
<dbReference type="CDD" id="cd10551">
    <property type="entry name" value="PsrB"/>
    <property type="match status" value="1"/>
</dbReference>
<evidence type="ECO:0000256" key="1">
    <source>
        <dbReference type="ARBA" id="ARBA00022485"/>
    </source>
</evidence>
<dbReference type="InterPro" id="IPR017896">
    <property type="entry name" value="4Fe4S_Fe-S-bd"/>
</dbReference>
<reference evidence="7 8" key="1">
    <citation type="journal article" date="2020" name="Arch. Microbiol.">
        <title>The genome sequence of the giant phototrophic gammaproteobacterium Thiospirillum jenense gives insight into its physiological properties and phylogenetic relationships.</title>
        <authorList>
            <person name="Imhoff J.F."/>
            <person name="Meyer T.E."/>
            <person name="Kyndt J.A."/>
        </authorList>
    </citation>
    <scope>NUCLEOTIDE SEQUENCE [LARGE SCALE GENOMIC DNA]</scope>
    <source>
        <strain evidence="7 8">DSM 216</strain>
    </source>
</reference>
<sequence>MTYASHSHSSPDAIDTPDSIDAVDTDRRQFLHYAAAGVATVALGGGAVLTTLTATAEPRTTPVTSTHRWGMLIDTTKCAAGCDACVTACERENGLNLQQSPTDDAADWADQQSAWIRKVTLRDNLTGQVTQLPLMCQHCAEPPCVDVCPTGASFKRADGIVMVDRHTCIGCRYCMMACPYQARSFVHQPVAQKLTQVPRGKGCVESCNLCVSRRDDDRQTSTACADACAASGQGAIVFGDLNDPNSPLHQALAQVNSRQIRQELNLNTGVRYAGL</sequence>
<dbReference type="PANTHER" id="PTHR43177">
    <property type="entry name" value="PROTEIN NRFC"/>
    <property type="match status" value="1"/>
</dbReference>
<organism evidence="7 8">
    <name type="scientific">Thiospirillum jenense</name>
    <dbReference type="NCBI Taxonomy" id="1653858"/>
    <lineage>
        <taxon>Bacteria</taxon>
        <taxon>Pseudomonadati</taxon>
        <taxon>Pseudomonadota</taxon>
        <taxon>Gammaproteobacteria</taxon>
        <taxon>Chromatiales</taxon>
        <taxon>Chromatiaceae</taxon>
        <taxon>Thiospirillum</taxon>
    </lineage>
</organism>
<dbReference type="InterPro" id="IPR006311">
    <property type="entry name" value="TAT_signal"/>
</dbReference>
<comment type="caution">
    <text evidence="7">The sequence shown here is derived from an EMBL/GenBank/DDBJ whole genome shotgun (WGS) entry which is preliminary data.</text>
</comment>
<name>A0A839HA05_9GAMM</name>
<evidence type="ECO:0000256" key="5">
    <source>
        <dbReference type="SAM" id="MobiDB-lite"/>
    </source>
</evidence>
<dbReference type="Gene3D" id="3.30.70.20">
    <property type="match status" value="2"/>
</dbReference>
<keyword evidence="2" id="KW-0479">Metal-binding</keyword>
<dbReference type="InterPro" id="IPR017900">
    <property type="entry name" value="4Fe4S_Fe_S_CS"/>
</dbReference>
<accession>A0A839HA05</accession>
<feature type="domain" description="4Fe-4S ferredoxin-type" evidence="6">
    <location>
        <begin position="69"/>
        <end position="100"/>
    </location>
</feature>
<evidence type="ECO:0000256" key="2">
    <source>
        <dbReference type="ARBA" id="ARBA00022723"/>
    </source>
</evidence>
<dbReference type="PANTHER" id="PTHR43177:SF3">
    <property type="entry name" value="PROTEIN NRFC HOMOLOG"/>
    <property type="match status" value="1"/>
</dbReference>
<feature type="region of interest" description="Disordered" evidence="5">
    <location>
        <begin position="1"/>
        <end position="20"/>
    </location>
</feature>
<dbReference type="GO" id="GO:0046872">
    <property type="term" value="F:metal ion binding"/>
    <property type="evidence" value="ECO:0007669"/>
    <property type="project" value="UniProtKB-KW"/>
</dbReference>